<evidence type="ECO:0000256" key="5">
    <source>
        <dbReference type="ARBA" id="ARBA00022553"/>
    </source>
</evidence>
<dbReference type="InterPro" id="IPR004105">
    <property type="entry name" value="CheA-like_dim"/>
</dbReference>
<dbReference type="CDD" id="cd00731">
    <property type="entry name" value="CheA_reg"/>
    <property type="match status" value="1"/>
</dbReference>
<evidence type="ECO:0000256" key="7">
    <source>
        <dbReference type="ARBA" id="ARBA00022741"/>
    </source>
</evidence>
<dbReference type="InterPro" id="IPR036641">
    <property type="entry name" value="HPT_dom_sf"/>
</dbReference>
<keyword evidence="10" id="KW-0902">Two-component regulatory system</keyword>
<comment type="function">
    <text evidence="11">Involved in the transmission of sensory signals from the chemoreceptors to the flagellar motors. CheA is autophosphorylated; it can transfer its phosphate group to either CheB or CheY.</text>
</comment>
<dbReference type="SMART" id="SM00073">
    <property type="entry name" value="HPT"/>
    <property type="match status" value="1"/>
</dbReference>
<dbReference type="SMART" id="SM01231">
    <property type="entry name" value="H-kinase_dim"/>
    <property type="match status" value="1"/>
</dbReference>
<dbReference type="AlphaFoldDB" id="A0A1Y5HUR5"/>
<dbReference type="PANTHER" id="PTHR43395">
    <property type="entry name" value="SENSOR HISTIDINE KINASE CHEA"/>
    <property type="match status" value="1"/>
</dbReference>
<dbReference type="InterPro" id="IPR036097">
    <property type="entry name" value="HisK_dim/P_sf"/>
</dbReference>
<evidence type="ECO:0000259" key="14">
    <source>
        <dbReference type="PROSITE" id="PS50851"/>
    </source>
</evidence>
<evidence type="ECO:0000256" key="1">
    <source>
        <dbReference type="ARBA" id="ARBA00000085"/>
    </source>
</evidence>
<evidence type="ECO:0000256" key="4">
    <source>
        <dbReference type="ARBA" id="ARBA00022500"/>
    </source>
</evidence>
<evidence type="ECO:0000259" key="13">
    <source>
        <dbReference type="PROSITE" id="PS50109"/>
    </source>
</evidence>
<feature type="domain" description="CheW-like" evidence="14">
    <location>
        <begin position="595"/>
        <end position="730"/>
    </location>
</feature>
<dbReference type="GO" id="GO:0000155">
    <property type="term" value="F:phosphorelay sensor kinase activity"/>
    <property type="evidence" value="ECO:0007669"/>
    <property type="project" value="InterPro"/>
</dbReference>
<dbReference type="PROSITE" id="PS50851">
    <property type="entry name" value="CHEW"/>
    <property type="match status" value="1"/>
</dbReference>
<dbReference type="Pfam" id="PF02895">
    <property type="entry name" value="H-kinase_dim"/>
    <property type="match status" value="1"/>
</dbReference>
<evidence type="ECO:0000256" key="10">
    <source>
        <dbReference type="ARBA" id="ARBA00023012"/>
    </source>
</evidence>
<evidence type="ECO:0000313" key="17">
    <source>
        <dbReference type="Proteomes" id="UP000227088"/>
    </source>
</evidence>
<evidence type="ECO:0000256" key="2">
    <source>
        <dbReference type="ARBA" id="ARBA00012438"/>
    </source>
</evidence>
<dbReference type="GO" id="GO:0005737">
    <property type="term" value="C:cytoplasm"/>
    <property type="evidence" value="ECO:0007669"/>
    <property type="project" value="InterPro"/>
</dbReference>
<dbReference type="GO" id="GO:0006935">
    <property type="term" value="P:chemotaxis"/>
    <property type="evidence" value="ECO:0007669"/>
    <property type="project" value="UniProtKB-KW"/>
</dbReference>
<keyword evidence="4" id="KW-0145">Chemotaxis</keyword>
<organism evidence="16 17">
    <name type="scientific">Oleispira antarctica</name>
    <dbReference type="NCBI Taxonomy" id="188908"/>
    <lineage>
        <taxon>Bacteria</taxon>
        <taxon>Pseudomonadati</taxon>
        <taxon>Pseudomonadota</taxon>
        <taxon>Gammaproteobacteria</taxon>
        <taxon>Oceanospirillales</taxon>
        <taxon>Oceanospirillaceae</taxon>
        <taxon>Oleispira</taxon>
    </lineage>
</organism>
<dbReference type="SUPFAM" id="SSF50341">
    <property type="entry name" value="CheW-like"/>
    <property type="match status" value="1"/>
</dbReference>
<sequence length="740" mass="80744">MSIDLSQFHQVFFEESFEGLDIMESSLLALDLNEVDAETINSIFRAAHSIKGGAGTFGFMQVSGFTHVVETLLDEIRSGDRDIEQEHVDLFLICVDCLRGLLSDLQAHAEPDMAQADELKVKFEAILAGTEAGVESSADSNSDSTAEAATDAVLASDSHSKGWKIEFIPCEDVLCTGNEPYRMFRELQDLAEAEPDGSMKVIPHLEKLPDFSEMHPEMCYLSWTIFVYADIELSDMEEIFEWVVDDCDIRYERLSESNQLSAEQPGIADEVAGINTDSSAEETTSVVKAAPEAIPASTPEVIPEVILEPAAPIANAADANAAEKITEKAPTKAAAKTPAKAAENTSIRVSIDKIDGLINMVGELVITQSMLGQLGQEFDMDRVQRLQEGLGQLEQNTRELQESVMKIRMLPISFAFSRFPRLVRDLSKQLDKEVDLVMIGENTELDKTVMEKIGDPLVHLVRNSLDHGLENAEERTANGKSSNGTITLNAYHHGGNIVIEVKDDGAGLNKERIRNKAIEKGLVGEDETLSDAQIHDLIFQAGFSTAEVVSDVSGRGVGMDVVRRNIAELNGTIDVTSKPGEGSTFSIRLPLTLAILDGQLVKVGEEVYIFPLVSIVESIQLEKSMLNNITGNQFVMQLRNDYIPILCLQDIFNTGAEKKDLEGAMLVVVEGDNEKVGIVVDELLGQQQVVIKSLEQNYEKVDSISGATILGDGTVALIVDVSGLNNKPLEKNSDDQTQAA</sequence>
<dbReference type="PROSITE" id="PS50109">
    <property type="entry name" value="HIS_KIN"/>
    <property type="match status" value="1"/>
</dbReference>
<dbReference type="Proteomes" id="UP000227088">
    <property type="component" value="Unassembled WGS sequence"/>
</dbReference>
<dbReference type="InterPro" id="IPR003594">
    <property type="entry name" value="HATPase_dom"/>
</dbReference>
<comment type="catalytic activity">
    <reaction evidence="1">
        <text>ATP + protein L-histidine = ADP + protein N-phospho-L-histidine.</text>
        <dbReference type="EC" id="2.7.13.3"/>
    </reaction>
</comment>
<dbReference type="SUPFAM" id="SSF47226">
    <property type="entry name" value="Histidine-containing phosphotransfer domain, HPT domain"/>
    <property type="match status" value="1"/>
</dbReference>
<evidence type="ECO:0000256" key="11">
    <source>
        <dbReference type="ARBA" id="ARBA00035100"/>
    </source>
</evidence>
<dbReference type="PANTHER" id="PTHR43395:SF10">
    <property type="entry name" value="CHEMOTAXIS PROTEIN CHEA"/>
    <property type="match status" value="1"/>
</dbReference>
<dbReference type="Gene3D" id="2.30.30.40">
    <property type="entry name" value="SH3 Domains"/>
    <property type="match status" value="1"/>
</dbReference>
<keyword evidence="8" id="KW-0418">Kinase</keyword>
<evidence type="ECO:0000256" key="6">
    <source>
        <dbReference type="ARBA" id="ARBA00022679"/>
    </source>
</evidence>
<evidence type="ECO:0000256" key="9">
    <source>
        <dbReference type="ARBA" id="ARBA00022840"/>
    </source>
</evidence>
<keyword evidence="7" id="KW-0547">Nucleotide-binding</keyword>
<keyword evidence="6" id="KW-0808">Transferase</keyword>
<dbReference type="CDD" id="cd16916">
    <property type="entry name" value="HATPase_CheA-like"/>
    <property type="match status" value="1"/>
</dbReference>
<evidence type="ECO:0000256" key="8">
    <source>
        <dbReference type="ARBA" id="ARBA00022777"/>
    </source>
</evidence>
<name>A0A1Y5HUR5_OLEAN</name>
<evidence type="ECO:0000259" key="15">
    <source>
        <dbReference type="PROSITE" id="PS50894"/>
    </source>
</evidence>
<dbReference type="InterPro" id="IPR005467">
    <property type="entry name" value="His_kinase_dom"/>
</dbReference>
<dbReference type="FunFam" id="2.30.30.40:FF:000048">
    <property type="entry name" value="Chemotaxis protein CheA, putative"/>
    <property type="match status" value="1"/>
</dbReference>
<feature type="domain" description="Histidine kinase" evidence="13">
    <location>
        <begin position="379"/>
        <end position="593"/>
    </location>
</feature>
<keyword evidence="9" id="KW-0067">ATP-binding</keyword>
<dbReference type="EC" id="2.7.13.3" evidence="2"/>
<dbReference type="InterPro" id="IPR036061">
    <property type="entry name" value="CheW-like_dom_sf"/>
</dbReference>
<dbReference type="Gene3D" id="3.30.565.10">
    <property type="entry name" value="Histidine kinase-like ATPase, C-terminal domain"/>
    <property type="match status" value="1"/>
</dbReference>
<dbReference type="GO" id="GO:0005524">
    <property type="term" value="F:ATP binding"/>
    <property type="evidence" value="ECO:0007669"/>
    <property type="project" value="UniProtKB-KW"/>
</dbReference>
<dbReference type="Pfam" id="PF01584">
    <property type="entry name" value="CheW"/>
    <property type="match status" value="1"/>
</dbReference>
<gene>
    <name evidence="16" type="ORF">A9R00_07135</name>
</gene>
<dbReference type="Pfam" id="PF01627">
    <property type="entry name" value="Hpt"/>
    <property type="match status" value="1"/>
</dbReference>
<dbReference type="FunFam" id="3.30.565.10:FF:000016">
    <property type="entry name" value="Chemotaxis protein CheA, putative"/>
    <property type="match status" value="1"/>
</dbReference>
<dbReference type="InterPro" id="IPR002545">
    <property type="entry name" value="CheW-lke_dom"/>
</dbReference>
<evidence type="ECO:0000313" key="16">
    <source>
        <dbReference type="EMBL" id="OUS40217.1"/>
    </source>
</evidence>
<evidence type="ECO:0000256" key="3">
    <source>
        <dbReference type="ARBA" id="ARBA00021495"/>
    </source>
</evidence>
<dbReference type="PROSITE" id="PS50894">
    <property type="entry name" value="HPT"/>
    <property type="match status" value="1"/>
</dbReference>
<reference evidence="17" key="1">
    <citation type="journal article" date="2017" name="Proc. Natl. Acad. Sci. U.S.A.">
        <title>Simulation of Deepwater Horizon oil plume reveals substrate specialization within a complex community of hydrocarbon degraders.</title>
        <authorList>
            <person name="Hu P."/>
            <person name="Dubinsky E.A."/>
            <person name="Probst A.J."/>
            <person name="Wang J."/>
            <person name="Sieber C.M.K."/>
            <person name="Tom L.M."/>
            <person name="Gardinali P."/>
            <person name="Banfield J.F."/>
            <person name="Atlas R.M."/>
            <person name="Andersen G.L."/>
        </authorList>
    </citation>
    <scope>NUCLEOTIDE SEQUENCE [LARGE SCALE GENOMIC DNA]</scope>
</reference>
<dbReference type="InterPro" id="IPR036890">
    <property type="entry name" value="HATPase_C_sf"/>
</dbReference>
<accession>A0A1Y5HUR5</accession>
<keyword evidence="5 12" id="KW-0597">Phosphoprotein</keyword>
<dbReference type="PRINTS" id="PR00344">
    <property type="entry name" value="BCTRLSENSOR"/>
</dbReference>
<dbReference type="Gene3D" id="1.10.287.560">
    <property type="entry name" value="Histidine kinase CheA-like, homodimeric domain"/>
    <property type="match status" value="1"/>
</dbReference>
<protein>
    <recommendedName>
        <fullName evidence="3">Chemotaxis protein CheA</fullName>
        <ecNumber evidence="2">2.7.13.3</ecNumber>
    </recommendedName>
</protein>
<dbReference type="SUPFAM" id="SSF47384">
    <property type="entry name" value="Homodimeric domain of signal transducing histidine kinase"/>
    <property type="match status" value="1"/>
</dbReference>
<dbReference type="InterPro" id="IPR004358">
    <property type="entry name" value="Sig_transdc_His_kin-like_C"/>
</dbReference>
<proteinExistence type="predicted"/>
<dbReference type="SMART" id="SM00387">
    <property type="entry name" value="HATPase_c"/>
    <property type="match status" value="1"/>
</dbReference>
<dbReference type="Gene3D" id="1.20.120.160">
    <property type="entry name" value="HPT domain"/>
    <property type="match status" value="1"/>
</dbReference>
<comment type="caution">
    <text evidence="16">The sequence shown here is derived from an EMBL/GenBank/DDBJ whole genome shotgun (WGS) entry which is preliminary data.</text>
</comment>
<evidence type="ECO:0000256" key="12">
    <source>
        <dbReference type="PROSITE-ProRule" id="PRU00110"/>
    </source>
</evidence>
<dbReference type="SMART" id="SM00260">
    <property type="entry name" value="CheW"/>
    <property type="match status" value="1"/>
</dbReference>
<dbReference type="InterPro" id="IPR051315">
    <property type="entry name" value="Bact_Chemotaxis_CheA"/>
</dbReference>
<dbReference type="InterPro" id="IPR008207">
    <property type="entry name" value="Sig_transdc_His_kin_Hpt_dom"/>
</dbReference>
<dbReference type="InterPro" id="IPR037006">
    <property type="entry name" value="CheA-like_homodim_sf"/>
</dbReference>
<dbReference type="Pfam" id="PF02518">
    <property type="entry name" value="HATPase_c"/>
    <property type="match status" value="1"/>
</dbReference>
<dbReference type="SUPFAM" id="SSF55874">
    <property type="entry name" value="ATPase domain of HSP90 chaperone/DNA topoisomerase II/histidine kinase"/>
    <property type="match status" value="1"/>
</dbReference>
<feature type="modified residue" description="Phosphohistidine" evidence="12">
    <location>
        <position position="48"/>
    </location>
</feature>
<dbReference type="EMBL" id="MABE01000408">
    <property type="protein sequence ID" value="OUS40217.1"/>
    <property type="molecule type" value="Genomic_DNA"/>
</dbReference>
<feature type="domain" description="HPt" evidence="15">
    <location>
        <begin position="1"/>
        <end position="108"/>
    </location>
</feature>
<dbReference type="CDD" id="cd00088">
    <property type="entry name" value="HPT"/>
    <property type="match status" value="1"/>
</dbReference>